<evidence type="ECO:0000313" key="5">
    <source>
        <dbReference type="Proteomes" id="UP000605992"/>
    </source>
</evidence>
<comment type="caution">
    <text evidence="4">The sequence shown here is derived from an EMBL/GenBank/DDBJ whole genome shotgun (WGS) entry which is preliminary data.</text>
</comment>
<dbReference type="EMBL" id="BOOR01000060">
    <property type="protein sequence ID" value="GII58163.1"/>
    <property type="molecule type" value="Genomic_DNA"/>
</dbReference>
<dbReference type="AlphaFoldDB" id="A0A8J3XZQ7"/>
<evidence type="ECO:0000256" key="3">
    <source>
        <dbReference type="SAM" id="SignalP"/>
    </source>
</evidence>
<keyword evidence="3" id="KW-0732">Signal</keyword>
<feature type="signal peptide" evidence="3">
    <location>
        <begin position="1"/>
        <end position="22"/>
    </location>
</feature>
<gene>
    <name evidence="4" type="ORF">Pth03_65520</name>
</gene>
<evidence type="ECO:0000256" key="2">
    <source>
        <dbReference type="ARBA" id="ARBA00023136"/>
    </source>
</evidence>
<proteinExistence type="predicted"/>
<sequence>MGRMWRTLIVSFVVAAALAAAAVRLGEARDAAQVLQDAGRVATRAAAAHAVSLLSIDHRTIEADMKRVEATSTGEQREEFIRGEPALRQATLDNKVVQTGALRATGLESMSADRTSAEVLIAADAVIHWEDGRKAAPEERFFRWRMEVSKVGGIWLVSRSELVQ</sequence>
<dbReference type="PANTHER" id="PTHR37042:SF4">
    <property type="entry name" value="OUTER MEMBRANE PROTEIN RV1973"/>
    <property type="match status" value="1"/>
</dbReference>
<protein>
    <recommendedName>
        <fullName evidence="6">Mce-associated membrane protein</fullName>
    </recommendedName>
</protein>
<dbReference type="Proteomes" id="UP000605992">
    <property type="component" value="Unassembled WGS sequence"/>
</dbReference>
<evidence type="ECO:0000313" key="4">
    <source>
        <dbReference type="EMBL" id="GII58163.1"/>
    </source>
</evidence>
<keyword evidence="5" id="KW-1185">Reference proteome</keyword>
<comment type="subcellular location">
    <subcellularLocation>
        <location evidence="1">Membrane</location>
    </subcellularLocation>
</comment>
<organism evidence="4 5">
    <name type="scientific">Planotetraspora thailandica</name>
    <dbReference type="NCBI Taxonomy" id="487172"/>
    <lineage>
        <taxon>Bacteria</taxon>
        <taxon>Bacillati</taxon>
        <taxon>Actinomycetota</taxon>
        <taxon>Actinomycetes</taxon>
        <taxon>Streptosporangiales</taxon>
        <taxon>Streptosporangiaceae</taxon>
        <taxon>Planotetraspora</taxon>
    </lineage>
</organism>
<name>A0A8J3XZQ7_9ACTN</name>
<accession>A0A8J3XZQ7</accession>
<dbReference type="GO" id="GO:0016020">
    <property type="term" value="C:membrane"/>
    <property type="evidence" value="ECO:0007669"/>
    <property type="project" value="UniProtKB-SubCell"/>
</dbReference>
<reference evidence="4" key="1">
    <citation type="submission" date="2021-01" db="EMBL/GenBank/DDBJ databases">
        <title>Whole genome shotgun sequence of Planotetraspora thailandica NBRC 104271.</title>
        <authorList>
            <person name="Komaki H."/>
            <person name="Tamura T."/>
        </authorList>
    </citation>
    <scope>NUCLEOTIDE SEQUENCE</scope>
    <source>
        <strain evidence="4">NBRC 104271</strain>
    </source>
</reference>
<feature type="chain" id="PRO_5039729476" description="Mce-associated membrane protein" evidence="3">
    <location>
        <begin position="23"/>
        <end position="164"/>
    </location>
</feature>
<evidence type="ECO:0000256" key="1">
    <source>
        <dbReference type="ARBA" id="ARBA00004370"/>
    </source>
</evidence>
<keyword evidence="2" id="KW-0472">Membrane</keyword>
<dbReference type="PANTHER" id="PTHR37042">
    <property type="entry name" value="OUTER MEMBRANE PROTEIN RV1973"/>
    <property type="match status" value="1"/>
</dbReference>
<evidence type="ECO:0008006" key="6">
    <source>
        <dbReference type="Google" id="ProtNLM"/>
    </source>
</evidence>